<dbReference type="PANTHER" id="PTHR21666:SF270">
    <property type="entry name" value="MUREIN HYDROLASE ACTIVATOR ENVC"/>
    <property type="match status" value="1"/>
</dbReference>
<proteinExistence type="predicted"/>
<feature type="region of interest" description="Disordered" evidence="2">
    <location>
        <begin position="254"/>
        <end position="296"/>
    </location>
</feature>
<name>A0ABX1QJX7_9PROT</name>
<keyword evidence="1" id="KW-0175">Coiled coil</keyword>
<feature type="domain" description="M23ase beta-sheet core" evidence="3">
    <location>
        <begin position="341"/>
        <end position="434"/>
    </location>
</feature>
<dbReference type="CDD" id="cd12797">
    <property type="entry name" value="M23_peptidase"/>
    <property type="match status" value="1"/>
</dbReference>
<dbReference type="Gene3D" id="2.70.70.10">
    <property type="entry name" value="Glucose Permease (Domain IIA)"/>
    <property type="match status" value="1"/>
</dbReference>
<comment type="caution">
    <text evidence="4">The sequence shown here is derived from an EMBL/GenBank/DDBJ whole genome shotgun (WGS) entry which is preliminary data.</text>
</comment>
<dbReference type="EMBL" id="JAAAUB010000002">
    <property type="protein sequence ID" value="NMH16002.1"/>
    <property type="molecule type" value="Genomic_DNA"/>
</dbReference>
<protein>
    <submittedName>
        <fullName evidence="4">Peptidoglycan DD-metalloendopeptidase family protein</fullName>
    </submittedName>
</protein>
<reference evidence="4 5" key="1">
    <citation type="journal article" date="2020" name="Curr. Microbiol.">
        <title>Tepidiphilus baoligensis sp. nov., a Novel Bacterium of the Family Hydrogenophilaceae Isolated from an Oil Reservoir.</title>
        <authorList>
            <person name="Zhang X."/>
            <person name="Wang G."/>
            <person name="Ma X."/>
            <person name="Yu J."/>
            <person name="You J."/>
            <person name="Xue Y."/>
            <person name="Ma Y."/>
        </authorList>
    </citation>
    <scope>NUCLEOTIDE SEQUENCE [LARGE SCALE GENOMIC DNA]</scope>
    <source>
        <strain evidence="4 5">B18-69</strain>
    </source>
</reference>
<feature type="compositionally biased region" description="Basic and acidic residues" evidence="2">
    <location>
        <begin position="254"/>
        <end position="282"/>
    </location>
</feature>
<dbReference type="SUPFAM" id="SSF57997">
    <property type="entry name" value="Tropomyosin"/>
    <property type="match status" value="1"/>
</dbReference>
<dbReference type="Pfam" id="PF01551">
    <property type="entry name" value="Peptidase_M23"/>
    <property type="match status" value="1"/>
</dbReference>
<evidence type="ECO:0000313" key="4">
    <source>
        <dbReference type="EMBL" id="NMH16002.1"/>
    </source>
</evidence>
<gene>
    <name evidence="4" type="ORF">GV368_02520</name>
</gene>
<accession>A0ABX1QJX7</accession>
<dbReference type="PANTHER" id="PTHR21666">
    <property type="entry name" value="PEPTIDASE-RELATED"/>
    <property type="match status" value="1"/>
</dbReference>
<dbReference type="SUPFAM" id="SSF51261">
    <property type="entry name" value="Duplicated hybrid motif"/>
    <property type="match status" value="1"/>
</dbReference>
<dbReference type="InterPro" id="IPR050570">
    <property type="entry name" value="Cell_wall_metabolism_enzyme"/>
</dbReference>
<evidence type="ECO:0000256" key="1">
    <source>
        <dbReference type="SAM" id="Coils"/>
    </source>
</evidence>
<evidence type="ECO:0000313" key="5">
    <source>
        <dbReference type="Proteomes" id="UP000669605"/>
    </source>
</evidence>
<dbReference type="InterPro" id="IPR016047">
    <property type="entry name" value="M23ase_b-sheet_dom"/>
</dbReference>
<dbReference type="InterPro" id="IPR011055">
    <property type="entry name" value="Dup_hybrid_motif"/>
</dbReference>
<keyword evidence="5" id="KW-1185">Reference proteome</keyword>
<dbReference type="RefSeq" id="WP_169115204.1">
    <property type="nucleotide sequence ID" value="NZ_JAAAUB010000002.1"/>
</dbReference>
<sequence>MNVRRVAARLIGFAWFVPFGWLAHPVGTWADEGLGEKRSELQSLQQEMQRIDREVRQTEDKRRQIEAKLKESERAANASARKLERLRTEEATLSARIAENEATLAELERSIAQHQQEMAAWARAYYRQQRPLDPLLSSEDPAEVGRRVHYLQILAADRARRIAALREQQSRAVVLSRELERRRERLARVQEETAREAERWQVLAQERRQLREALAQQVQAAKDRKREIEADAAALTRLVRQLEAQERARREEAQRRERLRREEEARQARERLASKPMARDAESGPAAEGTRGRMAQTTARVLADESAAGQPLSGLRGRLGWPTEGGVQGRFGAARPEGGTWRGLFIATDAGQPVRAVADGVVAHADWMRGYGNLIILDHGGGYLTVYANVDSMLYEPQQRVKAGETIATTGSSGNMGRSGLYFEIRHNGEPQDPLRWIRR</sequence>
<dbReference type="Proteomes" id="UP000669605">
    <property type="component" value="Unassembled WGS sequence"/>
</dbReference>
<dbReference type="Gene3D" id="6.10.250.3150">
    <property type="match status" value="1"/>
</dbReference>
<organism evidence="4 5">
    <name type="scientific">Tepidiphilus baoligensis</name>
    <dbReference type="NCBI Taxonomy" id="2698687"/>
    <lineage>
        <taxon>Bacteria</taxon>
        <taxon>Pseudomonadati</taxon>
        <taxon>Pseudomonadota</taxon>
        <taxon>Hydrogenophilia</taxon>
        <taxon>Hydrogenophilales</taxon>
        <taxon>Hydrogenophilaceae</taxon>
        <taxon>Tepidiphilus</taxon>
    </lineage>
</organism>
<evidence type="ECO:0000259" key="3">
    <source>
        <dbReference type="Pfam" id="PF01551"/>
    </source>
</evidence>
<feature type="coiled-coil region" evidence="1">
    <location>
        <begin position="34"/>
        <end position="124"/>
    </location>
</feature>
<evidence type="ECO:0000256" key="2">
    <source>
        <dbReference type="SAM" id="MobiDB-lite"/>
    </source>
</evidence>